<reference evidence="10" key="2">
    <citation type="submission" date="2019-09" db="UniProtKB">
        <authorList>
            <consortium name="WormBaseParasite"/>
        </authorList>
    </citation>
    <scope>IDENTIFICATION</scope>
</reference>
<keyword evidence="4 6" id="KW-1133">Transmembrane helix</keyword>
<keyword evidence="5 6" id="KW-0472">Membrane</keyword>
<dbReference type="AlphaFoldDB" id="A0A183FKS8"/>
<gene>
    <name evidence="8" type="ORF">HPBE_LOCUS7783</name>
</gene>
<reference evidence="8 9" key="1">
    <citation type="submission" date="2018-11" db="EMBL/GenBank/DDBJ databases">
        <authorList>
            <consortium name="Pathogen Informatics"/>
        </authorList>
    </citation>
    <scope>NUCLEOTIDE SEQUENCE [LARGE SCALE GENOMIC DNA]</scope>
</reference>
<feature type="chain" id="PRO_5044551468" evidence="7">
    <location>
        <begin position="18"/>
        <end position="136"/>
    </location>
</feature>
<accession>A0A3P7XH10</accession>
<feature type="signal peptide" evidence="7">
    <location>
        <begin position="1"/>
        <end position="17"/>
    </location>
</feature>
<accession>A0A183FKS8</accession>
<dbReference type="EMBL" id="UZAH01025972">
    <property type="protein sequence ID" value="VDO73611.1"/>
    <property type="molecule type" value="Genomic_DNA"/>
</dbReference>
<keyword evidence="3 6" id="KW-0812">Transmembrane</keyword>
<evidence type="ECO:0000256" key="5">
    <source>
        <dbReference type="ARBA" id="ARBA00023136"/>
    </source>
</evidence>
<dbReference type="InterPro" id="IPR000612">
    <property type="entry name" value="PMP3"/>
</dbReference>
<protein>
    <submittedName>
        <fullName evidence="10">Protein SNA3</fullName>
    </submittedName>
</protein>
<evidence type="ECO:0000256" key="3">
    <source>
        <dbReference type="ARBA" id="ARBA00022692"/>
    </source>
</evidence>
<evidence type="ECO:0000256" key="2">
    <source>
        <dbReference type="ARBA" id="ARBA00009530"/>
    </source>
</evidence>
<evidence type="ECO:0000313" key="8">
    <source>
        <dbReference type="EMBL" id="VDO73611.1"/>
    </source>
</evidence>
<sequence>MCRCLLLLLAFFAPPLAVLFDRGCGRALLLNCLLTLCFFIPGVIHAFMLILGDGHRRDEHDHHHHHHTEEVIVTRNVQYVGQPVVVEQVHGHHHHHHYDEVVIGQPVIVGQQVLQPQYLGQGVAAYQPPPVYPNIK</sequence>
<dbReference type="PANTHER" id="PTHR21659">
    <property type="entry name" value="HYDROPHOBIC PROTEIN RCI2 LOW TEMPERATURE AND SALT RESPONSIVE PROTEIN LTI6 -RELATED"/>
    <property type="match status" value="1"/>
</dbReference>
<evidence type="ECO:0000313" key="10">
    <source>
        <dbReference type="WBParaSite" id="HPBE_0000778201-mRNA-1"/>
    </source>
</evidence>
<evidence type="ECO:0000256" key="6">
    <source>
        <dbReference type="SAM" id="Phobius"/>
    </source>
</evidence>
<dbReference type="WBParaSite" id="HPBE_0000778201-mRNA-1">
    <property type="protein sequence ID" value="HPBE_0000778201-mRNA-1"/>
    <property type="gene ID" value="HPBE_0000778201"/>
</dbReference>
<evidence type="ECO:0000256" key="1">
    <source>
        <dbReference type="ARBA" id="ARBA00004370"/>
    </source>
</evidence>
<evidence type="ECO:0000313" key="9">
    <source>
        <dbReference type="Proteomes" id="UP000050761"/>
    </source>
</evidence>
<evidence type="ECO:0000256" key="7">
    <source>
        <dbReference type="SAM" id="SignalP"/>
    </source>
</evidence>
<dbReference type="Pfam" id="PF01679">
    <property type="entry name" value="Pmp3"/>
    <property type="match status" value="1"/>
</dbReference>
<dbReference type="PANTHER" id="PTHR21659:SF42">
    <property type="entry name" value="UPF0057 MEMBRANE PROTEIN ZK632.10-RELATED"/>
    <property type="match status" value="1"/>
</dbReference>
<comment type="similarity">
    <text evidence="2">Belongs to the UPF0057 (PMP3) family.</text>
</comment>
<keyword evidence="9" id="KW-1185">Reference proteome</keyword>
<feature type="transmembrane region" description="Helical" evidence="6">
    <location>
        <begin position="27"/>
        <end position="51"/>
    </location>
</feature>
<name>A0A183FKS8_HELPZ</name>
<dbReference type="Proteomes" id="UP000050761">
    <property type="component" value="Unassembled WGS sequence"/>
</dbReference>
<comment type="subcellular location">
    <subcellularLocation>
        <location evidence="1">Membrane</location>
    </subcellularLocation>
</comment>
<dbReference type="GO" id="GO:0016020">
    <property type="term" value="C:membrane"/>
    <property type="evidence" value="ECO:0007669"/>
    <property type="project" value="UniProtKB-SubCell"/>
</dbReference>
<keyword evidence="7" id="KW-0732">Signal</keyword>
<proteinExistence type="inferred from homology"/>
<organism evidence="9 10">
    <name type="scientific">Heligmosomoides polygyrus</name>
    <name type="common">Parasitic roundworm</name>
    <dbReference type="NCBI Taxonomy" id="6339"/>
    <lineage>
        <taxon>Eukaryota</taxon>
        <taxon>Metazoa</taxon>
        <taxon>Ecdysozoa</taxon>
        <taxon>Nematoda</taxon>
        <taxon>Chromadorea</taxon>
        <taxon>Rhabditida</taxon>
        <taxon>Rhabditina</taxon>
        <taxon>Rhabditomorpha</taxon>
        <taxon>Strongyloidea</taxon>
        <taxon>Heligmosomidae</taxon>
        <taxon>Heligmosomoides</taxon>
    </lineage>
</organism>
<evidence type="ECO:0000256" key="4">
    <source>
        <dbReference type="ARBA" id="ARBA00022989"/>
    </source>
</evidence>